<dbReference type="AlphaFoldDB" id="A0A8J3BBX0"/>
<evidence type="ECO:0000256" key="1">
    <source>
        <dbReference type="PROSITE-ProRule" id="PRU00169"/>
    </source>
</evidence>
<keyword evidence="4" id="KW-1185">Reference proteome</keyword>
<comment type="caution">
    <text evidence="3">The sequence shown here is derived from an EMBL/GenBank/DDBJ whole genome shotgun (WGS) entry which is preliminary data.</text>
</comment>
<dbReference type="SUPFAM" id="SSF52172">
    <property type="entry name" value="CheY-like"/>
    <property type="match status" value="1"/>
</dbReference>
<dbReference type="InterPro" id="IPR011006">
    <property type="entry name" value="CheY-like_superfamily"/>
</dbReference>
<accession>A0A8J3BBX0</accession>
<dbReference type="EMBL" id="BMNR01000001">
    <property type="protein sequence ID" value="GGK10963.1"/>
    <property type="molecule type" value="Genomic_DNA"/>
</dbReference>
<dbReference type="PANTHER" id="PTHR45566">
    <property type="entry name" value="HTH-TYPE TRANSCRIPTIONAL REGULATOR YHJB-RELATED"/>
    <property type="match status" value="1"/>
</dbReference>
<dbReference type="GO" id="GO:0000160">
    <property type="term" value="P:phosphorelay signal transduction system"/>
    <property type="evidence" value="ECO:0007669"/>
    <property type="project" value="InterPro"/>
</dbReference>
<gene>
    <name evidence="3" type="ORF">GCM10007962_01320</name>
</gene>
<feature type="domain" description="Response regulatory" evidence="2">
    <location>
        <begin position="6"/>
        <end position="138"/>
    </location>
</feature>
<reference evidence="3" key="1">
    <citation type="journal article" date="2014" name="Int. J. Syst. Evol. Microbiol.">
        <title>Complete genome sequence of Corynebacterium casei LMG S-19264T (=DSM 44701T), isolated from a smear-ripened cheese.</title>
        <authorList>
            <consortium name="US DOE Joint Genome Institute (JGI-PGF)"/>
            <person name="Walter F."/>
            <person name="Albersmeier A."/>
            <person name="Kalinowski J."/>
            <person name="Ruckert C."/>
        </authorList>
    </citation>
    <scope>NUCLEOTIDE SEQUENCE</scope>
    <source>
        <strain evidence="3">JCM 12862</strain>
    </source>
</reference>
<dbReference type="InterPro" id="IPR001789">
    <property type="entry name" value="Sig_transdc_resp-reg_receiver"/>
</dbReference>
<proteinExistence type="predicted"/>
<dbReference type="Gene3D" id="3.40.50.2300">
    <property type="match status" value="1"/>
</dbReference>
<dbReference type="PROSITE" id="PS50110">
    <property type="entry name" value="RESPONSE_REGULATORY"/>
    <property type="match status" value="1"/>
</dbReference>
<evidence type="ECO:0000313" key="4">
    <source>
        <dbReference type="Proteomes" id="UP000612329"/>
    </source>
</evidence>
<sequence length="225" mass="25680">MKRTYNVLIIDDHQIIIDTFKMALSFVEREAKDVQFEIDDAKDCESAFKKIKNTFKQNKIDLIFLDISLPHSSINRIFSGQDLGVLTKKDFPSTKVIICTSYNDNLRLNSILKTINPDSLILKGDIDFKEVVVAIKTVLNNESYFSKTVVELLKKRFSNAIVLDENDTQILKELSNGSKMKELMHIIPLSKSGIEKRKLILRQKLDVIGSSDRDLVLAAREKGFI</sequence>
<dbReference type="InterPro" id="IPR051015">
    <property type="entry name" value="EvgA-like"/>
</dbReference>
<name>A0A8J3BBX0_9FLAO</name>
<keyword evidence="1" id="KW-0597">Phosphoprotein</keyword>
<evidence type="ECO:0000259" key="2">
    <source>
        <dbReference type="PROSITE" id="PS50110"/>
    </source>
</evidence>
<dbReference type="PANTHER" id="PTHR45566:SF2">
    <property type="entry name" value="NARL SUBFAMILY"/>
    <property type="match status" value="1"/>
</dbReference>
<reference evidence="3" key="2">
    <citation type="submission" date="2020-09" db="EMBL/GenBank/DDBJ databases">
        <authorList>
            <person name="Sun Q."/>
            <person name="Ohkuma M."/>
        </authorList>
    </citation>
    <scope>NUCLEOTIDE SEQUENCE</scope>
    <source>
        <strain evidence="3">JCM 12862</strain>
    </source>
</reference>
<keyword evidence="3" id="KW-0238">DNA-binding</keyword>
<dbReference type="Pfam" id="PF00072">
    <property type="entry name" value="Response_reg"/>
    <property type="match status" value="1"/>
</dbReference>
<feature type="modified residue" description="4-aspartylphosphate" evidence="1">
    <location>
        <position position="66"/>
    </location>
</feature>
<dbReference type="Proteomes" id="UP000612329">
    <property type="component" value="Unassembled WGS sequence"/>
</dbReference>
<dbReference type="GO" id="GO:0003677">
    <property type="term" value="F:DNA binding"/>
    <property type="evidence" value="ECO:0007669"/>
    <property type="project" value="UniProtKB-KW"/>
</dbReference>
<protein>
    <submittedName>
        <fullName evidence="3">DNA-binding response regulator</fullName>
    </submittedName>
</protein>
<evidence type="ECO:0000313" key="3">
    <source>
        <dbReference type="EMBL" id="GGK10963.1"/>
    </source>
</evidence>
<organism evidence="3 4">
    <name type="scientific">Yeosuana aromativorans</name>
    <dbReference type="NCBI Taxonomy" id="288019"/>
    <lineage>
        <taxon>Bacteria</taxon>
        <taxon>Pseudomonadati</taxon>
        <taxon>Bacteroidota</taxon>
        <taxon>Flavobacteriia</taxon>
        <taxon>Flavobacteriales</taxon>
        <taxon>Flavobacteriaceae</taxon>
        <taxon>Yeosuana</taxon>
    </lineage>
</organism>
<dbReference type="RefSeq" id="WP_188649341.1">
    <property type="nucleotide sequence ID" value="NZ_BMNR01000001.1"/>
</dbReference>